<organism evidence="1 2">
    <name type="scientific">Pseudomonas syringae pv. aceris</name>
    <dbReference type="NCBI Taxonomy" id="199198"/>
    <lineage>
        <taxon>Bacteria</taxon>
        <taxon>Pseudomonadati</taxon>
        <taxon>Pseudomonadota</taxon>
        <taxon>Gammaproteobacteria</taxon>
        <taxon>Pseudomonadales</taxon>
        <taxon>Pseudomonadaceae</taxon>
        <taxon>Pseudomonas</taxon>
        <taxon>Pseudomonas syringae</taxon>
    </lineage>
</organism>
<dbReference type="EMBL" id="LJPM01000656">
    <property type="protein sequence ID" value="KPW06615.1"/>
    <property type="molecule type" value="Genomic_DNA"/>
</dbReference>
<protein>
    <submittedName>
        <fullName evidence="1">Uncharacterized protein</fullName>
    </submittedName>
</protein>
<dbReference type="AlphaFoldDB" id="A0A0P9IV62"/>
<proteinExistence type="predicted"/>
<comment type="caution">
    <text evidence="1">The sequence shown here is derived from an EMBL/GenBank/DDBJ whole genome shotgun (WGS) entry which is preliminary data.</text>
</comment>
<reference evidence="1 2" key="1">
    <citation type="submission" date="2015-09" db="EMBL/GenBank/DDBJ databases">
        <title>Genome announcement of multiple Pseudomonas syringae strains.</title>
        <authorList>
            <person name="Thakur S."/>
            <person name="Wang P.W."/>
            <person name="Gong Y."/>
            <person name="Weir B.S."/>
            <person name="Guttman D.S."/>
        </authorList>
    </citation>
    <scope>NUCLEOTIDE SEQUENCE [LARGE SCALE GENOMIC DNA]</scope>
    <source>
        <strain evidence="1 2">ICMP2802</strain>
    </source>
</reference>
<gene>
    <name evidence="1" type="ORF">ALO91_02023</name>
</gene>
<evidence type="ECO:0000313" key="1">
    <source>
        <dbReference type="EMBL" id="KPW06615.1"/>
    </source>
</evidence>
<dbReference type="Proteomes" id="UP000050297">
    <property type="component" value="Unassembled WGS sequence"/>
</dbReference>
<sequence>MRAEDSGKTVLIAILDIRRRTHGKFAVGVKACLPEQCLKMAVGSVTPLELGEPGDSVHVLVKKGTGGDAHGFQRVLNGLFAVCKVLP</sequence>
<name>A0A0P9IV62_PSESX</name>
<accession>A0A0P9IV62</accession>
<evidence type="ECO:0000313" key="2">
    <source>
        <dbReference type="Proteomes" id="UP000050297"/>
    </source>
</evidence>